<dbReference type="InterPro" id="IPR015943">
    <property type="entry name" value="WD40/YVTN_repeat-like_dom_sf"/>
</dbReference>
<feature type="non-terminal residue" evidence="2">
    <location>
        <position position="1"/>
    </location>
</feature>
<accession>X0YEI5</accession>
<dbReference type="InterPro" id="IPR018391">
    <property type="entry name" value="PQQ_b-propeller_rpt"/>
</dbReference>
<dbReference type="InterPro" id="IPR002372">
    <property type="entry name" value="PQQ_rpt_dom"/>
</dbReference>
<reference evidence="2" key="1">
    <citation type="journal article" date="2014" name="Front. Microbiol.">
        <title>High frequency of phylogenetically diverse reductive dehalogenase-homologous genes in deep subseafloor sedimentary metagenomes.</title>
        <authorList>
            <person name="Kawai M."/>
            <person name="Futagami T."/>
            <person name="Toyoda A."/>
            <person name="Takaki Y."/>
            <person name="Nishi S."/>
            <person name="Hori S."/>
            <person name="Arai W."/>
            <person name="Tsubouchi T."/>
            <person name="Morono Y."/>
            <person name="Uchiyama I."/>
            <person name="Ito T."/>
            <person name="Fujiyama A."/>
            <person name="Inagaki F."/>
            <person name="Takami H."/>
        </authorList>
    </citation>
    <scope>NUCLEOTIDE SEQUENCE</scope>
    <source>
        <strain evidence="2">Expedition CK06-06</strain>
    </source>
</reference>
<dbReference type="InterPro" id="IPR011047">
    <property type="entry name" value="Quinoprotein_ADH-like_sf"/>
</dbReference>
<name>X0YEI5_9ZZZZ</name>
<dbReference type="Pfam" id="PF13360">
    <property type="entry name" value="PQQ_2"/>
    <property type="match status" value="1"/>
</dbReference>
<evidence type="ECO:0000259" key="1">
    <source>
        <dbReference type="Pfam" id="PF13360"/>
    </source>
</evidence>
<comment type="caution">
    <text evidence="2">The sequence shown here is derived from an EMBL/GenBank/DDBJ whole genome shotgun (WGS) entry which is preliminary data.</text>
</comment>
<dbReference type="EMBL" id="BARS01055584">
    <property type="protein sequence ID" value="GAG47083.1"/>
    <property type="molecule type" value="Genomic_DNA"/>
</dbReference>
<dbReference type="PANTHER" id="PTHR34512">
    <property type="entry name" value="CELL SURFACE PROTEIN"/>
    <property type="match status" value="1"/>
</dbReference>
<dbReference type="Gene3D" id="2.130.10.10">
    <property type="entry name" value="YVTN repeat-like/Quinoprotein amine dehydrogenase"/>
    <property type="match status" value="1"/>
</dbReference>
<proteinExistence type="predicted"/>
<dbReference type="PANTHER" id="PTHR34512:SF30">
    <property type="entry name" value="OUTER MEMBRANE PROTEIN ASSEMBLY FACTOR BAMB"/>
    <property type="match status" value="1"/>
</dbReference>
<sequence length="200" mass="21234">AARSGIAKTAVGAKLTPAWETKLDGRLTAPVVAGGLLITAAGEDHSVHALDANSGEPMWSFVAGGSVDSPPTIHRGTVIFGCADGWVYCLRASDGRLVWRYQAAPMDRRIVAYGKVESVWPVHGSVLVEDDVVYAAAGRTTSMDGLFFHAIDASTGRMLAKKQITQASFPDVLSSDGTNIFMRQLRLNKQGVTQAGNVPH</sequence>
<feature type="non-terminal residue" evidence="2">
    <location>
        <position position="200"/>
    </location>
</feature>
<organism evidence="2">
    <name type="scientific">marine sediment metagenome</name>
    <dbReference type="NCBI Taxonomy" id="412755"/>
    <lineage>
        <taxon>unclassified sequences</taxon>
        <taxon>metagenomes</taxon>
        <taxon>ecological metagenomes</taxon>
    </lineage>
</organism>
<dbReference type="SUPFAM" id="SSF50998">
    <property type="entry name" value="Quinoprotein alcohol dehydrogenase-like"/>
    <property type="match status" value="1"/>
</dbReference>
<evidence type="ECO:0000313" key="2">
    <source>
        <dbReference type="EMBL" id="GAG47083.1"/>
    </source>
</evidence>
<dbReference type="AlphaFoldDB" id="X0YEI5"/>
<feature type="domain" description="Pyrrolo-quinoline quinone repeat" evidence="1">
    <location>
        <begin position="17"/>
        <end position="183"/>
    </location>
</feature>
<protein>
    <recommendedName>
        <fullName evidence="1">Pyrrolo-quinoline quinone repeat domain-containing protein</fullName>
    </recommendedName>
</protein>
<gene>
    <name evidence="2" type="ORF">S01H1_82041</name>
</gene>
<dbReference type="SMART" id="SM00564">
    <property type="entry name" value="PQQ"/>
    <property type="match status" value="3"/>
</dbReference>